<evidence type="ECO:0000313" key="3">
    <source>
        <dbReference type="Proteomes" id="UP000680805"/>
    </source>
</evidence>
<dbReference type="SMART" id="SM00671">
    <property type="entry name" value="SEL1"/>
    <property type="match status" value="1"/>
</dbReference>
<accession>A0A975NKB7</accession>
<evidence type="ECO:0000313" key="2">
    <source>
        <dbReference type="EMBL" id="QWG16758.1"/>
    </source>
</evidence>
<dbReference type="AlphaFoldDB" id="A0A975NKB7"/>
<feature type="chain" id="PRO_5037216955" evidence="1">
    <location>
        <begin position="25"/>
        <end position="129"/>
    </location>
</feature>
<dbReference type="Pfam" id="PF08238">
    <property type="entry name" value="Sel1"/>
    <property type="match status" value="1"/>
</dbReference>
<dbReference type="RefSeq" id="WP_215612435.1">
    <property type="nucleotide sequence ID" value="NZ_CP076135.1"/>
</dbReference>
<keyword evidence="1" id="KW-0732">Signal</keyword>
<dbReference type="Proteomes" id="UP000680805">
    <property type="component" value="Chromosome"/>
</dbReference>
<dbReference type="KEGG" id="bsei:KMZ68_17400"/>
<dbReference type="InterPro" id="IPR006597">
    <property type="entry name" value="Sel1-like"/>
</dbReference>
<dbReference type="PROSITE" id="PS51257">
    <property type="entry name" value="PROKAR_LIPOPROTEIN"/>
    <property type="match status" value="1"/>
</dbReference>
<dbReference type="Gene3D" id="1.25.40.10">
    <property type="entry name" value="Tetratricopeptide repeat domain"/>
    <property type="match status" value="1"/>
</dbReference>
<name>A0A975NKB7_9BRAD</name>
<dbReference type="SUPFAM" id="SSF81901">
    <property type="entry name" value="HCP-like"/>
    <property type="match status" value="1"/>
</dbReference>
<dbReference type="EMBL" id="CP076135">
    <property type="protein sequence ID" value="QWG16758.1"/>
    <property type="molecule type" value="Genomic_DNA"/>
</dbReference>
<gene>
    <name evidence="2" type="ORF">KMZ68_17400</name>
</gene>
<protein>
    <submittedName>
        <fullName evidence="2">SEL1-like repeat protein</fullName>
    </submittedName>
</protein>
<sequence length="129" mass="14010">MRKPVVIGGMIVAAQIWGISAACAGPWEDGMAAYNRGDYVPAIRLFRPLAETGNARAQHLVGVMYQKGQGVARNSARAFMWLSLAARRGDARAKAELQQVSQAMSPQEISQASEMAQACETSNYRACEY</sequence>
<dbReference type="InterPro" id="IPR011990">
    <property type="entry name" value="TPR-like_helical_dom_sf"/>
</dbReference>
<feature type="signal peptide" evidence="1">
    <location>
        <begin position="1"/>
        <end position="24"/>
    </location>
</feature>
<proteinExistence type="predicted"/>
<organism evidence="2 3">
    <name type="scientific">Bradyrhizobium sediminis</name>
    <dbReference type="NCBI Taxonomy" id="2840469"/>
    <lineage>
        <taxon>Bacteria</taxon>
        <taxon>Pseudomonadati</taxon>
        <taxon>Pseudomonadota</taxon>
        <taxon>Alphaproteobacteria</taxon>
        <taxon>Hyphomicrobiales</taxon>
        <taxon>Nitrobacteraceae</taxon>
        <taxon>Bradyrhizobium</taxon>
    </lineage>
</organism>
<evidence type="ECO:0000256" key="1">
    <source>
        <dbReference type="SAM" id="SignalP"/>
    </source>
</evidence>
<reference evidence="2" key="1">
    <citation type="submission" date="2021-06" db="EMBL/GenBank/DDBJ databases">
        <title>Bradyrhizobium sp. S2-11-2 Genome sequencing.</title>
        <authorList>
            <person name="Jin L."/>
        </authorList>
    </citation>
    <scope>NUCLEOTIDE SEQUENCE</scope>
    <source>
        <strain evidence="2">S2-11-2</strain>
    </source>
</reference>